<protein>
    <submittedName>
        <fullName evidence="11">Sodium-dependent neutral amino acid transporter B(0)AT2</fullName>
    </submittedName>
</protein>
<feature type="transmembrane region" description="Helical" evidence="10">
    <location>
        <begin position="387"/>
        <end position="412"/>
    </location>
</feature>
<feature type="transmembrane region" description="Helical" evidence="10">
    <location>
        <begin position="342"/>
        <end position="367"/>
    </location>
</feature>
<evidence type="ECO:0000256" key="2">
    <source>
        <dbReference type="ARBA" id="ARBA00006459"/>
    </source>
</evidence>
<feature type="transmembrane region" description="Helical" evidence="10">
    <location>
        <begin position="612"/>
        <end position="632"/>
    </location>
</feature>
<evidence type="ECO:0000256" key="9">
    <source>
        <dbReference type="SAM" id="Coils"/>
    </source>
</evidence>
<dbReference type="EMBL" id="KQ761738">
    <property type="protein sequence ID" value="OAD57131.1"/>
    <property type="molecule type" value="Genomic_DNA"/>
</dbReference>
<evidence type="ECO:0000256" key="3">
    <source>
        <dbReference type="ARBA" id="ARBA00022448"/>
    </source>
</evidence>
<sequence>MAKELHKCLINYFSQLEKVDYKWNQLSEEATRSLHGLKNQSEQLRLVISNEVDDAELCKINKLRDRLIFKILMGINDELTLLFDILTRFNNVNQDLNNRLNNLEIARSKVSLDEETMKELVNGTPYRPRLNLLLEWAIEAFNYYRQLYLLINGSIKQFNYKDEETIENLTKSFDEDRFKRLRIERAFLIPYFVMLAIEGIPIFYLELAIGQRLRKGAIGVWNQVSPYMGGIGVSSAVVSFNVALYYNTIIAWCLFYFVQSFQSQLPWAECPNVYFQNGSYAPEPECVVSSPTQYFWYRTTLMISEDINTPEIFNWKIALALVIAWILVYMCMIKGIASSGKVVYVTATFPYIVLIIFFFRGVTLTGMSDGLRHLFTPKWWKLTDPVVWLEAGTQIFFSLGLAFGGLIAFSSYNPVNNNCYRDAIMVSLTNCFTSMFAGIVVFSIIGFKATMVYEHCLSERNNTLISIFGQIDKIPDEIPASGTLLNITTGNGTLDNLIMPELPECDLEKELDNSASGTGLAFIIFTEAINQFPGAQFWSILFFLMLFTLGIDSQFGTLEGVVTSIVDMKLFPNLRKEILTGGICLVCCVISMAFAHGAGSYVFLLFDNFSGNFPLLIIAFFECIAVSYVYGLKRFADDIELMTGNRPGLYWLICWKYLSPMAMLSILIASIVEIIVDGSGYPAWVASKGITEKHEWPVWALVLIGILILASVLWIPTVAICRLFGILIIEDNEKAWFPAADLKEFHGIVPHEVTPAETLLFCIRSDGSEGLCCPTGGPSDDDEDLT</sequence>
<feature type="coiled-coil region" evidence="9">
    <location>
        <begin position="86"/>
        <end position="113"/>
    </location>
</feature>
<evidence type="ECO:0000256" key="6">
    <source>
        <dbReference type="ARBA" id="ARBA00022989"/>
    </source>
</evidence>
<dbReference type="PRINTS" id="PR00176">
    <property type="entry name" value="NANEUSMPORT"/>
</dbReference>
<dbReference type="InterPro" id="IPR029159">
    <property type="entry name" value="CA109-like"/>
</dbReference>
<evidence type="ECO:0000256" key="8">
    <source>
        <dbReference type="PIRSR" id="PIRSR600175-1"/>
    </source>
</evidence>
<feature type="binding site" evidence="8">
    <location>
        <position position="430"/>
    </location>
    <ligand>
        <name>Na(+)</name>
        <dbReference type="ChEBI" id="CHEBI:29101"/>
        <label>1</label>
    </ligand>
</feature>
<feature type="binding site" evidence="8">
    <location>
        <position position="549"/>
    </location>
    <ligand>
        <name>Na(+)</name>
        <dbReference type="ChEBI" id="CHEBI:29101"/>
        <label>1</label>
    </ligand>
</feature>
<keyword evidence="3" id="KW-0813">Transport</keyword>
<dbReference type="GO" id="GO:0046872">
    <property type="term" value="F:metal ion binding"/>
    <property type="evidence" value="ECO:0007669"/>
    <property type="project" value="UniProtKB-KW"/>
</dbReference>
<evidence type="ECO:0000256" key="7">
    <source>
        <dbReference type="ARBA" id="ARBA00023136"/>
    </source>
</evidence>
<feature type="transmembrane region" description="Helical" evidence="10">
    <location>
        <begin position="578"/>
        <end position="606"/>
    </location>
</feature>
<feature type="transmembrane region" description="Helical" evidence="10">
    <location>
        <begin position="230"/>
        <end position="258"/>
    </location>
</feature>
<dbReference type="GO" id="GO:0005886">
    <property type="term" value="C:plasma membrane"/>
    <property type="evidence" value="ECO:0007669"/>
    <property type="project" value="TreeGrafter"/>
</dbReference>
<dbReference type="PROSITE" id="PS50267">
    <property type="entry name" value="NA_NEUROTRAN_SYMP_3"/>
    <property type="match status" value="1"/>
</dbReference>
<keyword evidence="8" id="KW-0479">Metal-binding</keyword>
<keyword evidence="6 10" id="KW-1133">Transmembrane helix</keyword>
<proteinExistence type="inferred from homology"/>
<feature type="binding site" evidence="8">
    <location>
        <position position="552"/>
    </location>
    <ligand>
        <name>Na(+)</name>
        <dbReference type="ChEBI" id="CHEBI:29101"/>
        <label>1</label>
    </ligand>
</feature>
<dbReference type="PANTHER" id="PTHR11616">
    <property type="entry name" value="SODIUM/CHLORIDE DEPENDENT TRANSPORTER"/>
    <property type="match status" value="1"/>
</dbReference>
<dbReference type="Proteomes" id="UP000250275">
    <property type="component" value="Unassembled WGS sequence"/>
</dbReference>
<dbReference type="SUPFAM" id="SSF161070">
    <property type="entry name" value="SNF-like"/>
    <property type="match status" value="1"/>
</dbReference>
<keyword evidence="5" id="KW-0769">Symport</keyword>
<keyword evidence="9" id="KW-0175">Coiled coil</keyword>
<evidence type="ECO:0000313" key="12">
    <source>
        <dbReference type="Proteomes" id="UP000250275"/>
    </source>
</evidence>
<evidence type="ECO:0000256" key="4">
    <source>
        <dbReference type="ARBA" id="ARBA00022692"/>
    </source>
</evidence>
<keyword evidence="4 10" id="KW-0812">Transmembrane</keyword>
<feature type="transmembrane region" description="Helical" evidence="10">
    <location>
        <begin position="188"/>
        <end position="209"/>
    </location>
</feature>
<gene>
    <name evidence="11" type="ORF">WN48_02717</name>
</gene>
<feature type="binding site" evidence="8">
    <location>
        <position position="398"/>
    </location>
    <ligand>
        <name>Na(+)</name>
        <dbReference type="ChEBI" id="CHEBI:29101"/>
        <label>1</label>
    </ligand>
</feature>
<dbReference type="GO" id="GO:0015293">
    <property type="term" value="F:symporter activity"/>
    <property type="evidence" value="ECO:0007669"/>
    <property type="project" value="UniProtKB-KW"/>
</dbReference>
<accession>A0A310SFP8</accession>
<keyword evidence="7 10" id="KW-0472">Membrane</keyword>
<keyword evidence="12" id="KW-1185">Reference proteome</keyword>
<evidence type="ECO:0000256" key="5">
    <source>
        <dbReference type="ARBA" id="ARBA00022847"/>
    </source>
</evidence>
<feature type="transmembrane region" description="Helical" evidence="10">
    <location>
        <begin position="653"/>
        <end position="676"/>
    </location>
</feature>
<evidence type="ECO:0000256" key="10">
    <source>
        <dbReference type="SAM" id="Phobius"/>
    </source>
</evidence>
<feature type="transmembrane region" description="Helical" evidence="10">
    <location>
        <begin position="540"/>
        <end position="566"/>
    </location>
</feature>
<evidence type="ECO:0000256" key="1">
    <source>
        <dbReference type="ARBA" id="ARBA00004141"/>
    </source>
</evidence>
<evidence type="ECO:0000313" key="11">
    <source>
        <dbReference type="EMBL" id="OAD57131.1"/>
    </source>
</evidence>
<reference evidence="11 12" key="1">
    <citation type="submission" date="2015-07" db="EMBL/GenBank/DDBJ databases">
        <title>The genome of Eufriesea mexicana.</title>
        <authorList>
            <person name="Pan H."/>
            <person name="Kapheim K."/>
        </authorList>
    </citation>
    <scope>NUCLEOTIDE SEQUENCE [LARGE SCALE GENOMIC DNA]</scope>
    <source>
        <strain evidence="11">0111107269</strain>
        <tissue evidence="11">Whole body</tissue>
    </source>
</reference>
<feature type="transmembrane region" description="Helical" evidence="10">
    <location>
        <begin position="312"/>
        <end position="330"/>
    </location>
</feature>
<dbReference type="OrthoDB" id="6581954at2759"/>
<dbReference type="GO" id="GO:0035725">
    <property type="term" value="P:sodium ion transmembrane transport"/>
    <property type="evidence" value="ECO:0007669"/>
    <property type="project" value="TreeGrafter"/>
</dbReference>
<feature type="binding site" evidence="8">
    <location>
        <position position="553"/>
    </location>
    <ligand>
        <name>Na(+)</name>
        <dbReference type="ChEBI" id="CHEBI:29101"/>
        <label>1</label>
    </ligand>
</feature>
<dbReference type="InterPro" id="IPR000175">
    <property type="entry name" value="Na/ntran_symport"/>
</dbReference>
<keyword evidence="8" id="KW-0915">Sodium</keyword>
<comment type="similarity">
    <text evidence="2">Belongs to the sodium:neurotransmitter symporter (SNF) (TC 2.A.22) family.</text>
</comment>
<dbReference type="Pfam" id="PF00209">
    <property type="entry name" value="SNF"/>
    <property type="match status" value="1"/>
</dbReference>
<feature type="transmembrane region" description="Helical" evidence="10">
    <location>
        <begin position="696"/>
        <end position="715"/>
    </location>
</feature>
<name>A0A310SFP8_9HYME</name>
<dbReference type="PANTHER" id="PTHR11616:SF182">
    <property type="entry name" value="TRANSPORTER"/>
    <property type="match status" value="1"/>
</dbReference>
<dbReference type="Pfam" id="PF15011">
    <property type="entry name" value="CA109-like"/>
    <property type="match status" value="1"/>
</dbReference>
<dbReference type="InterPro" id="IPR037272">
    <property type="entry name" value="SNS_sf"/>
</dbReference>
<dbReference type="GO" id="GO:0006865">
    <property type="term" value="P:amino acid transport"/>
    <property type="evidence" value="ECO:0007669"/>
    <property type="project" value="TreeGrafter"/>
</dbReference>
<comment type="subcellular location">
    <subcellularLocation>
        <location evidence="1">Membrane</location>
        <topology evidence="1">Multi-pass membrane protein</topology>
    </subcellularLocation>
</comment>
<organism evidence="11 12">
    <name type="scientific">Eufriesea mexicana</name>
    <dbReference type="NCBI Taxonomy" id="516756"/>
    <lineage>
        <taxon>Eukaryota</taxon>
        <taxon>Metazoa</taxon>
        <taxon>Ecdysozoa</taxon>
        <taxon>Arthropoda</taxon>
        <taxon>Hexapoda</taxon>
        <taxon>Insecta</taxon>
        <taxon>Pterygota</taxon>
        <taxon>Neoptera</taxon>
        <taxon>Endopterygota</taxon>
        <taxon>Hymenoptera</taxon>
        <taxon>Apocrita</taxon>
        <taxon>Aculeata</taxon>
        <taxon>Apoidea</taxon>
        <taxon>Anthophila</taxon>
        <taxon>Apidae</taxon>
        <taxon>Eufriesea</taxon>
    </lineage>
</organism>
<dbReference type="AlphaFoldDB" id="A0A310SFP8"/>
<feature type="transmembrane region" description="Helical" evidence="10">
    <location>
        <begin position="424"/>
        <end position="445"/>
    </location>
</feature>